<dbReference type="InterPro" id="IPR050541">
    <property type="entry name" value="LRR_TM_domain-containing"/>
</dbReference>
<keyword evidence="3" id="KW-0677">Repeat</keyword>
<evidence type="ECO:0000313" key="4">
    <source>
        <dbReference type="EMBL" id="KAH3810274.1"/>
    </source>
</evidence>
<dbReference type="PANTHER" id="PTHR24369">
    <property type="entry name" value="ANTIGEN BSP, PUTATIVE-RELATED"/>
    <property type="match status" value="1"/>
</dbReference>
<comment type="caution">
    <text evidence="4">The sequence shown here is derived from an EMBL/GenBank/DDBJ whole genome shotgun (WGS) entry which is preliminary data.</text>
</comment>
<evidence type="ECO:0000256" key="1">
    <source>
        <dbReference type="ARBA" id="ARBA00022614"/>
    </source>
</evidence>
<protein>
    <submittedName>
        <fullName evidence="4">Uncharacterized protein</fullName>
    </submittedName>
</protein>
<keyword evidence="1" id="KW-0433">Leucine-rich repeat</keyword>
<dbReference type="PROSITE" id="PS51450">
    <property type="entry name" value="LRR"/>
    <property type="match status" value="2"/>
</dbReference>
<gene>
    <name evidence="4" type="ORF">DPMN_138664</name>
</gene>
<dbReference type="InterPro" id="IPR032675">
    <property type="entry name" value="LRR_dom_sf"/>
</dbReference>
<reference evidence="4" key="2">
    <citation type="submission" date="2020-11" db="EMBL/GenBank/DDBJ databases">
        <authorList>
            <person name="McCartney M.A."/>
            <person name="Auch B."/>
            <person name="Kono T."/>
            <person name="Mallez S."/>
            <person name="Becker A."/>
            <person name="Gohl D.M."/>
            <person name="Silverstein K.A.T."/>
            <person name="Koren S."/>
            <person name="Bechman K.B."/>
            <person name="Herman A."/>
            <person name="Abrahante J.E."/>
            <person name="Garbe J."/>
        </authorList>
    </citation>
    <scope>NUCLEOTIDE SEQUENCE</scope>
    <source>
        <strain evidence="4">Duluth1</strain>
        <tissue evidence="4">Whole animal</tissue>
    </source>
</reference>
<dbReference type="InterPro" id="IPR003591">
    <property type="entry name" value="Leu-rich_rpt_typical-subtyp"/>
</dbReference>
<keyword evidence="5" id="KW-1185">Reference proteome</keyword>
<dbReference type="PANTHER" id="PTHR24369:SF210">
    <property type="entry name" value="CHAOPTIN-RELATED"/>
    <property type="match status" value="1"/>
</dbReference>
<evidence type="ECO:0000313" key="5">
    <source>
        <dbReference type="Proteomes" id="UP000828390"/>
    </source>
</evidence>
<dbReference type="InterPro" id="IPR001611">
    <property type="entry name" value="Leu-rich_rpt"/>
</dbReference>
<dbReference type="SUPFAM" id="SSF52058">
    <property type="entry name" value="L domain-like"/>
    <property type="match status" value="1"/>
</dbReference>
<dbReference type="Pfam" id="PF13855">
    <property type="entry name" value="LRR_8"/>
    <property type="match status" value="1"/>
</dbReference>
<name>A0A9D4JHH9_DREPO</name>
<dbReference type="EMBL" id="JAIWYP010000006">
    <property type="protein sequence ID" value="KAH3810274.1"/>
    <property type="molecule type" value="Genomic_DNA"/>
</dbReference>
<keyword evidence="2" id="KW-0732">Signal</keyword>
<dbReference type="SMART" id="SM00369">
    <property type="entry name" value="LRR_TYP"/>
    <property type="match status" value="2"/>
</dbReference>
<dbReference type="GO" id="GO:0005886">
    <property type="term" value="C:plasma membrane"/>
    <property type="evidence" value="ECO:0007669"/>
    <property type="project" value="TreeGrafter"/>
</dbReference>
<accession>A0A9D4JHH9</accession>
<dbReference type="AlphaFoldDB" id="A0A9D4JHH9"/>
<evidence type="ECO:0000256" key="2">
    <source>
        <dbReference type="ARBA" id="ARBA00022729"/>
    </source>
</evidence>
<organism evidence="4 5">
    <name type="scientific">Dreissena polymorpha</name>
    <name type="common">Zebra mussel</name>
    <name type="synonym">Mytilus polymorpha</name>
    <dbReference type="NCBI Taxonomy" id="45954"/>
    <lineage>
        <taxon>Eukaryota</taxon>
        <taxon>Metazoa</taxon>
        <taxon>Spiralia</taxon>
        <taxon>Lophotrochozoa</taxon>
        <taxon>Mollusca</taxon>
        <taxon>Bivalvia</taxon>
        <taxon>Autobranchia</taxon>
        <taxon>Heteroconchia</taxon>
        <taxon>Euheterodonta</taxon>
        <taxon>Imparidentia</taxon>
        <taxon>Neoheterodontei</taxon>
        <taxon>Myida</taxon>
        <taxon>Dreissenoidea</taxon>
        <taxon>Dreissenidae</taxon>
        <taxon>Dreissena</taxon>
    </lineage>
</organism>
<evidence type="ECO:0000256" key="3">
    <source>
        <dbReference type="ARBA" id="ARBA00022737"/>
    </source>
</evidence>
<reference evidence="4" key="1">
    <citation type="journal article" date="2019" name="bioRxiv">
        <title>The Genome of the Zebra Mussel, Dreissena polymorpha: A Resource for Invasive Species Research.</title>
        <authorList>
            <person name="McCartney M.A."/>
            <person name="Auch B."/>
            <person name="Kono T."/>
            <person name="Mallez S."/>
            <person name="Zhang Y."/>
            <person name="Obille A."/>
            <person name="Becker A."/>
            <person name="Abrahante J.E."/>
            <person name="Garbe J."/>
            <person name="Badalamenti J.P."/>
            <person name="Herman A."/>
            <person name="Mangelson H."/>
            <person name="Liachko I."/>
            <person name="Sullivan S."/>
            <person name="Sone E.D."/>
            <person name="Koren S."/>
            <person name="Silverstein K.A.T."/>
            <person name="Beckman K.B."/>
            <person name="Gohl D.M."/>
        </authorList>
    </citation>
    <scope>NUCLEOTIDE SEQUENCE</scope>
    <source>
        <strain evidence="4">Duluth1</strain>
        <tissue evidence="4">Whole animal</tissue>
    </source>
</reference>
<proteinExistence type="predicted"/>
<dbReference type="Proteomes" id="UP000828390">
    <property type="component" value="Unassembled WGS sequence"/>
</dbReference>
<dbReference type="Gene3D" id="3.80.10.10">
    <property type="entry name" value="Ribonuclease Inhibitor"/>
    <property type="match status" value="1"/>
</dbReference>
<sequence>MLLSSLCPTIQTFLLSGGDVCFGICNCVQEKMWFDYIYETEVKLNFDVHGIGQHGIELDIGGTDIVDLSDVICNNQIKVSKLWFWLNYKLDMRPFERCSQGTVMQNILDLELSSFYLARIPNFVHTLTKLEWLSFVFENITEIYANDFRGLTELKVLYLYNNLITTIHPHAFDTNTKLRELYLHNNMLTHVPDSVLNLNLEKFTMDAIDCTCSNLQNLKQVNATFVDSIQCLDMTQSAKNALDACP</sequence>